<keyword evidence="3" id="KW-1185">Reference proteome</keyword>
<dbReference type="EMBL" id="QXFM01000140">
    <property type="protein sequence ID" value="RIV80916.1"/>
    <property type="molecule type" value="Genomic_DNA"/>
</dbReference>
<name>A0A3A1NZ01_9SPHN</name>
<dbReference type="Pfam" id="PF11804">
    <property type="entry name" value="DUF3325"/>
    <property type="match status" value="1"/>
</dbReference>
<protein>
    <submittedName>
        <fullName evidence="2">DUF3325 domain-containing protein</fullName>
    </submittedName>
</protein>
<sequence length="275" mass="30402">MIGAHLAILSLNLLGFAGLAIGTERYAPQLVGFKPAKPERKASWIMGWLLLALALALATQRMETAVVGIVVWLGWLSLTGVSLVFLMPELPWQKAARSAPRRAPRGKAASNDNAPVRKPRRWIGLSLLAATAVVSIASLLRTETMPLSREDTIEGTVGPWSFTLAEIDRDPPEVMHLDVPLKAYRIRFCETCDLEILRAYLKVNKPRALRASGMAFGGNSWDRDVEIQLPANLTAESELWLTVVGKDGSVHRASWPMSEVSPATVRWFEQQEKTR</sequence>
<feature type="transmembrane region" description="Helical" evidence="1">
    <location>
        <begin position="42"/>
        <end position="58"/>
    </location>
</feature>
<keyword evidence="1" id="KW-1133">Transmembrane helix</keyword>
<dbReference type="AlphaFoldDB" id="A0A3A1NZ01"/>
<gene>
    <name evidence="2" type="ORF">D2V17_18630</name>
</gene>
<dbReference type="Proteomes" id="UP000265366">
    <property type="component" value="Unassembled WGS sequence"/>
</dbReference>
<dbReference type="InterPro" id="IPR021762">
    <property type="entry name" value="DUF3325"/>
</dbReference>
<feature type="transmembrane region" description="Helical" evidence="1">
    <location>
        <begin position="122"/>
        <end position="140"/>
    </location>
</feature>
<comment type="caution">
    <text evidence="2">The sequence shown here is derived from an EMBL/GenBank/DDBJ whole genome shotgun (WGS) entry which is preliminary data.</text>
</comment>
<accession>A0A3A1NZ01</accession>
<keyword evidence="1" id="KW-0812">Transmembrane</keyword>
<proteinExistence type="predicted"/>
<reference evidence="2 3" key="1">
    <citation type="submission" date="2018-08" db="EMBL/GenBank/DDBJ databases">
        <title>Erythrobacter zhengii sp.nov., a bacterium isolated from deep-sea sediment.</title>
        <authorList>
            <person name="Fang C."/>
            <person name="Wu Y.-H."/>
            <person name="Sun C."/>
            <person name="Wang H."/>
            <person name="Cheng H."/>
            <person name="Meng F.-X."/>
            <person name="Wang C.-S."/>
            <person name="Xu X.-W."/>
        </authorList>
    </citation>
    <scope>NUCLEOTIDE SEQUENCE [LARGE SCALE GENOMIC DNA]</scope>
    <source>
        <strain evidence="2 3">CCTCC AB 2015396</strain>
    </source>
</reference>
<evidence type="ECO:0000256" key="1">
    <source>
        <dbReference type="SAM" id="Phobius"/>
    </source>
</evidence>
<dbReference type="RefSeq" id="WP_119594652.1">
    <property type="nucleotide sequence ID" value="NZ_QXFM01000140.1"/>
</dbReference>
<organism evidence="2 3">
    <name type="scientific">Aurantiacibacter xanthus</name>
    <dbReference type="NCBI Taxonomy" id="1784712"/>
    <lineage>
        <taxon>Bacteria</taxon>
        <taxon>Pseudomonadati</taxon>
        <taxon>Pseudomonadota</taxon>
        <taxon>Alphaproteobacteria</taxon>
        <taxon>Sphingomonadales</taxon>
        <taxon>Erythrobacteraceae</taxon>
        <taxon>Aurantiacibacter</taxon>
    </lineage>
</organism>
<keyword evidence="1" id="KW-0472">Membrane</keyword>
<evidence type="ECO:0000313" key="3">
    <source>
        <dbReference type="Proteomes" id="UP000265366"/>
    </source>
</evidence>
<dbReference type="OrthoDB" id="5366025at2"/>
<evidence type="ECO:0000313" key="2">
    <source>
        <dbReference type="EMBL" id="RIV80916.1"/>
    </source>
</evidence>
<feature type="transmembrane region" description="Helical" evidence="1">
    <location>
        <begin position="65"/>
        <end position="87"/>
    </location>
</feature>